<protein>
    <recommendedName>
        <fullName evidence="10">SNARE-complex protein Syntaxin-18 N-terminal domain-containing protein</fullName>
    </recommendedName>
</protein>
<dbReference type="GO" id="GO:0006890">
    <property type="term" value="P:retrograde vesicle-mediated transport, Golgi to endoplasmic reticulum"/>
    <property type="evidence" value="ECO:0007669"/>
    <property type="project" value="TreeGrafter"/>
</dbReference>
<evidence type="ECO:0000256" key="8">
    <source>
        <dbReference type="ARBA" id="ARBA00023136"/>
    </source>
</evidence>
<comment type="similarity">
    <text evidence="2">Belongs to the syntaxin family.</text>
</comment>
<keyword evidence="4" id="KW-0812">Transmembrane</keyword>
<accession>A0AAF0EP20</accession>
<dbReference type="GO" id="GO:0031201">
    <property type="term" value="C:SNARE complex"/>
    <property type="evidence" value="ECO:0007669"/>
    <property type="project" value="TreeGrafter"/>
</dbReference>
<sequence>MPPRAVDATAEFHELVKKHGAPTRKPRPLDEGEKKRRAASAAWNREARRVKQHVATLYVFLTGVRRAYLDMTGKARTAESNDDANSPFAKWRTAAVLTDADRDEIDMHVKLAINAGLDLVQTLEKGEKLRKAAADRALSKAFSAVLPGILHGSALARQRNASDQLAVYHAGVTNYLSTQLATLSGMQAALQERRVELQRQRYEKLSDGAAREKNSNLPKSAPVHGAVGAIGGDISTQLTDTQLQAFEEETSQMVKALQADLAAIQHAEQQLHGIAELQTRIHTVG</sequence>
<evidence type="ECO:0000256" key="1">
    <source>
        <dbReference type="ARBA" id="ARBA00004211"/>
    </source>
</evidence>
<dbReference type="EMBL" id="CP119877">
    <property type="protein sequence ID" value="WFD33655.1"/>
    <property type="molecule type" value="Genomic_DNA"/>
</dbReference>
<reference evidence="11" key="1">
    <citation type="submission" date="2023-03" db="EMBL/GenBank/DDBJ databases">
        <title>Mating type loci evolution in Malassezia.</title>
        <authorList>
            <person name="Coelho M.A."/>
        </authorList>
    </citation>
    <scope>NUCLEOTIDE SEQUENCE</scope>
    <source>
        <strain evidence="11">CBS 11721</strain>
    </source>
</reference>
<dbReference type="GO" id="GO:0005783">
    <property type="term" value="C:endoplasmic reticulum"/>
    <property type="evidence" value="ECO:0007669"/>
    <property type="project" value="TreeGrafter"/>
</dbReference>
<evidence type="ECO:0000256" key="3">
    <source>
        <dbReference type="ARBA" id="ARBA00022448"/>
    </source>
</evidence>
<evidence type="ECO:0000256" key="6">
    <source>
        <dbReference type="ARBA" id="ARBA00022989"/>
    </source>
</evidence>
<keyword evidence="8" id="KW-0472">Membrane</keyword>
<evidence type="ECO:0000313" key="12">
    <source>
        <dbReference type="Proteomes" id="UP001219933"/>
    </source>
</evidence>
<feature type="domain" description="SNARE-complex protein Syntaxin-18 N-terminal" evidence="10">
    <location>
        <begin position="7"/>
        <end position="105"/>
    </location>
</feature>
<evidence type="ECO:0000256" key="2">
    <source>
        <dbReference type="ARBA" id="ARBA00009063"/>
    </source>
</evidence>
<evidence type="ECO:0000256" key="5">
    <source>
        <dbReference type="ARBA" id="ARBA00022927"/>
    </source>
</evidence>
<dbReference type="PANTHER" id="PTHR15959">
    <property type="entry name" value="SYNTAXIN-18"/>
    <property type="match status" value="1"/>
</dbReference>
<evidence type="ECO:0000256" key="4">
    <source>
        <dbReference type="ARBA" id="ARBA00022692"/>
    </source>
</evidence>
<evidence type="ECO:0000313" key="11">
    <source>
        <dbReference type="EMBL" id="WFD33655.1"/>
    </source>
</evidence>
<keyword evidence="6" id="KW-1133">Transmembrane helix</keyword>
<dbReference type="Proteomes" id="UP001219933">
    <property type="component" value="Chromosome 1"/>
</dbReference>
<dbReference type="Pfam" id="PF10496">
    <property type="entry name" value="Syntaxin-18_N"/>
    <property type="match status" value="1"/>
</dbReference>
<dbReference type="AlphaFoldDB" id="A0AAF0EP20"/>
<evidence type="ECO:0000256" key="7">
    <source>
        <dbReference type="ARBA" id="ARBA00023054"/>
    </source>
</evidence>
<dbReference type="GO" id="GO:0015031">
    <property type="term" value="P:protein transport"/>
    <property type="evidence" value="ECO:0007669"/>
    <property type="project" value="UniProtKB-KW"/>
</dbReference>
<dbReference type="PANTHER" id="PTHR15959:SF0">
    <property type="entry name" value="SYNTAXIN-18"/>
    <property type="match status" value="1"/>
</dbReference>
<name>A0AAF0EP20_9BASI</name>
<comment type="subcellular location">
    <subcellularLocation>
        <location evidence="1">Membrane</location>
        <topology evidence="1">Single-pass type IV membrane protein</topology>
    </subcellularLocation>
</comment>
<keyword evidence="5" id="KW-0653">Protein transport</keyword>
<keyword evidence="12" id="KW-1185">Reference proteome</keyword>
<keyword evidence="7" id="KW-0175">Coiled coil</keyword>
<gene>
    <name evidence="11" type="ORF">MCUN1_000468</name>
</gene>
<proteinExistence type="inferred from homology"/>
<evidence type="ECO:0000259" key="10">
    <source>
        <dbReference type="Pfam" id="PF10496"/>
    </source>
</evidence>
<keyword evidence="3" id="KW-0813">Transport</keyword>
<organism evidence="11 12">
    <name type="scientific">Malassezia cuniculi</name>
    <dbReference type="NCBI Taxonomy" id="948313"/>
    <lineage>
        <taxon>Eukaryota</taxon>
        <taxon>Fungi</taxon>
        <taxon>Dikarya</taxon>
        <taxon>Basidiomycota</taxon>
        <taxon>Ustilaginomycotina</taxon>
        <taxon>Malasseziomycetes</taxon>
        <taxon>Malasseziales</taxon>
        <taxon>Malasseziaceae</taxon>
        <taxon>Malassezia</taxon>
    </lineage>
</organism>
<evidence type="ECO:0000256" key="9">
    <source>
        <dbReference type="SAM" id="MobiDB-lite"/>
    </source>
</evidence>
<feature type="region of interest" description="Disordered" evidence="9">
    <location>
        <begin position="16"/>
        <end position="40"/>
    </location>
</feature>
<dbReference type="InterPro" id="IPR019529">
    <property type="entry name" value="Syntaxin-18_N"/>
</dbReference>